<evidence type="ECO:0000313" key="2">
    <source>
        <dbReference type="Proteomes" id="UP000006258"/>
    </source>
</evidence>
<dbReference type="AlphaFoldDB" id="D7VPF3"/>
<organism evidence="1 2">
    <name type="scientific">Sphingobacterium spiritivorum ATCC 33861</name>
    <dbReference type="NCBI Taxonomy" id="525373"/>
    <lineage>
        <taxon>Bacteria</taxon>
        <taxon>Pseudomonadati</taxon>
        <taxon>Bacteroidota</taxon>
        <taxon>Sphingobacteriia</taxon>
        <taxon>Sphingobacteriales</taxon>
        <taxon>Sphingobacteriaceae</taxon>
        <taxon>Sphingobacterium</taxon>
    </lineage>
</organism>
<dbReference type="STRING" id="525373.HMPREF0766_12873"/>
<accession>D7VPF3</accession>
<proteinExistence type="predicted"/>
<name>D7VPF3_SPHSI</name>
<gene>
    <name evidence="1" type="ORF">HMPREF0766_12873</name>
</gene>
<keyword evidence="2" id="KW-1185">Reference proteome</keyword>
<evidence type="ECO:0000313" key="1">
    <source>
        <dbReference type="EMBL" id="EFK57800.1"/>
    </source>
</evidence>
<reference evidence="1" key="1">
    <citation type="submission" date="2010-07" db="EMBL/GenBank/DDBJ databases">
        <authorList>
            <person name="Muzny D."/>
            <person name="Qin X."/>
            <person name="Buhay C."/>
            <person name="Dugan-Rocha S."/>
            <person name="Ding Y."/>
            <person name="Chen G."/>
            <person name="Hawes A."/>
            <person name="Holder M."/>
            <person name="Jhangiani S."/>
            <person name="Johnson A."/>
            <person name="Khan Z."/>
            <person name="Li Z."/>
            <person name="Liu W."/>
            <person name="Liu X."/>
            <person name="Perez L."/>
            <person name="Shen H."/>
            <person name="Wang Q."/>
            <person name="Watt J."/>
            <person name="Xi L."/>
            <person name="Xin Y."/>
            <person name="Zhou J."/>
            <person name="Deng J."/>
            <person name="Jiang H."/>
            <person name="Liu Y."/>
            <person name="Qu J."/>
            <person name="Song X.-Z."/>
            <person name="Zhang L."/>
            <person name="Villasana D."/>
            <person name="Johnson A."/>
            <person name="Liu J."/>
            <person name="Liyanage D."/>
            <person name="Lorensuhewa L."/>
            <person name="Robinson T."/>
            <person name="Song A."/>
            <person name="Song B.-B."/>
            <person name="Dinh H."/>
            <person name="Thornton R."/>
            <person name="Coyle M."/>
            <person name="Francisco L."/>
            <person name="Jackson L."/>
            <person name="Javaid M."/>
            <person name="Korchina V."/>
            <person name="Kovar C."/>
            <person name="Mata R."/>
            <person name="Mathew T."/>
            <person name="Ngo R."/>
            <person name="Nguyen L."/>
            <person name="Nguyen N."/>
            <person name="Okwuonu G."/>
            <person name="Ongeri F."/>
            <person name="Pham C."/>
            <person name="Simmons D."/>
            <person name="Wilczek-Boney K."/>
            <person name="Hale W."/>
            <person name="Jakkamsetti A."/>
            <person name="Pham P."/>
            <person name="Ruth R."/>
            <person name="San Lucas F."/>
            <person name="Warren J."/>
            <person name="Zhang J."/>
            <person name="Zhao Z."/>
            <person name="Zhou C."/>
            <person name="Zhu D."/>
            <person name="Lee S."/>
            <person name="Bess C."/>
            <person name="Blankenburg K."/>
            <person name="Forbes L."/>
            <person name="Fu Q."/>
            <person name="Gubbala S."/>
            <person name="Hirani K."/>
            <person name="Jayaseelan J.C."/>
            <person name="Lara F."/>
            <person name="Munidasa M."/>
            <person name="Palculict T."/>
            <person name="Patil S."/>
            <person name="Pu L.-L."/>
            <person name="Saada N."/>
            <person name="Tang L."/>
            <person name="Weissenberger G."/>
            <person name="Zhu Y."/>
            <person name="Hemphill L."/>
            <person name="Shang Y."/>
            <person name="Youmans B."/>
            <person name="Ayvaz T."/>
            <person name="Ross M."/>
            <person name="Santibanez J."/>
            <person name="Aqrawi P."/>
            <person name="Gross S."/>
            <person name="Joshi V."/>
            <person name="Fowler G."/>
            <person name="Nazareth L."/>
            <person name="Reid J."/>
            <person name="Worley K."/>
            <person name="Petrosino J."/>
            <person name="Highlander S."/>
            <person name="Gibbs R."/>
        </authorList>
    </citation>
    <scope>NUCLEOTIDE SEQUENCE [LARGE SCALE GENOMIC DNA]</scope>
    <source>
        <strain evidence="1">ATCC 33861</strain>
    </source>
</reference>
<comment type="caution">
    <text evidence="1">The sequence shown here is derived from an EMBL/GenBank/DDBJ whole genome shotgun (WGS) entry which is preliminary data.</text>
</comment>
<protein>
    <submittedName>
        <fullName evidence="1">Uncharacterized protein</fullName>
    </submittedName>
</protein>
<sequence>MKYYVYRSCEYIETFIEFGIFSFVDSLLNSLFQENKKNQLDNL</sequence>
<dbReference type="Proteomes" id="UP000006258">
    <property type="component" value="Unassembled WGS sequence"/>
</dbReference>
<dbReference type="EMBL" id="ACHA02000011">
    <property type="protein sequence ID" value="EFK57800.1"/>
    <property type="molecule type" value="Genomic_DNA"/>
</dbReference>
<dbReference type="HOGENOM" id="CLU_3239795_0_0_10"/>